<proteinExistence type="inferred from homology"/>
<keyword evidence="5 7" id="KW-0472">Membrane</keyword>
<accession>A0A7S0EYT8</accession>
<feature type="transmembrane region" description="Helical" evidence="7">
    <location>
        <begin position="256"/>
        <end position="278"/>
    </location>
</feature>
<dbReference type="GO" id="GO:0012505">
    <property type="term" value="C:endomembrane system"/>
    <property type="evidence" value="ECO:0007669"/>
    <property type="project" value="UniProtKB-SubCell"/>
</dbReference>
<feature type="transmembrane region" description="Helical" evidence="7">
    <location>
        <begin position="222"/>
        <end position="244"/>
    </location>
</feature>
<sequence length="279" mass="29927">MTTPSNLGENLLNGRDLAAARDAYEQGDAEASKTAHTAGIAPESHQSGGDRVKTIVFGGLDGILTAHAVIAAAVGAKLLPSHVLALGISNVLADALSMGVGEYLSARSYTKYVKQELRREEWELDNFPEGEVSEMIELYEAKGMSHEDATEVIQRLAKYREIFLEAMMKDELDLPMPDEQDHANSVRGALTMFASFSVFGMVPVFGFALVPLVWRDSSDEELFLVACCITAVALATLGSIKARFTDHSYLRSGAETVLLGGLCAAVAFFVGGAVASYLE</sequence>
<evidence type="ECO:0000256" key="1">
    <source>
        <dbReference type="ARBA" id="ARBA00004127"/>
    </source>
</evidence>
<dbReference type="Pfam" id="PF01988">
    <property type="entry name" value="VIT1"/>
    <property type="match status" value="1"/>
</dbReference>
<feature type="region of interest" description="Disordered" evidence="6">
    <location>
        <begin position="24"/>
        <end position="48"/>
    </location>
</feature>
<keyword evidence="4 7" id="KW-1133">Transmembrane helix</keyword>
<reference evidence="8" key="1">
    <citation type="submission" date="2021-01" db="EMBL/GenBank/DDBJ databases">
        <authorList>
            <person name="Corre E."/>
            <person name="Pelletier E."/>
            <person name="Niang G."/>
            <person name="Scheremetjew M."/>
            <person name="Finn R."/>
            <person name="Kale V."/>
            <person name="Holt S."/>
            <person name="Cochrane G."/>
            <person name="Meng A."/>
            <person name="Brown T."/>
            <person name="Cohen L."/>
        </authorList>
    </citation>
    <scope>NUCLEOTIDE SEQUENCE</scope>
    <source>
        <strain evidence="8">CCMP1374</strain>
    </source>
</reference>
<keyword evidence="3 7" id="KW-0812">Transmembrane</keyword>
<evidence type="ECO:0000256" key="6">
    <source>
        <dbReference type="SAM" id="MobiDB-lite"/>
    </source>
</evidence>
<evidence type="ECO:0000256" key="2">
    <source>
        <dbReference type="ARBA" id="ARBA00007049"/>
    </source>
</evidence>
<gene>
    <name evidence="8" type="ORF">PANT1444_LOCUS15013</name>
</gene>
<feature type="transmembrane region" description="Helical" evidence="7">
    <location>
        <begin position="189"/>
        <end position="210"/>
    </location>
</feature>
<comment type="subcellular location">
    <subcellularLocation>
        <location evidence="1">Endomembrane system</location>
        <topology evidence="1">Multi-pass membrane protein</topology>
    </subcellularLocation>
</comment>
<dbReference type="GO" id="GO:0005384">
    <property type="term" value="F:manganese ion transmembrane transporter activity"/>
    <property type="evidence" value="ECO:0007669"/>
    <property type="project" value="InterPro"/>
</dbReference>
<name>A0A7S0EYT8_9EUKA</name>
<dbReference type="InterPro" id="IPR008217">
    <property type="entry name" value="Ccc1_fam"/>
</dbReference>
<evidence type="ECO:0000313" key="8">
    <source>
        <dbReference type="EMBL" id="CAD8498764.1"/>
    </source>
</evidence>
<protein>
    <submittedName>
        <fullName evidence="8">Uncharacterized protein</fullName>
    </submittedName>
</protein>
<dbReference type="EMBL" id="HBEP01026435">
    <property type="protein sequence ID" value="CAD8498764.1"/>
    <property type="molecule type" value="Transcribed_RNA"/>
</dbReference>
<evidence type="ECO:0000256" key="7">
    <source>
        <dbReference type="SAM" id="Phobius"/>
    </source>
</evidence>
<dbReference type="AlphaFoldDB" id="A0A7S0EYT8"/>
<dbReference type="PANTHER" id="PTHR31851">
    <property type="entry name" value="FE(2+)/MN(2+) TRANSPORTER PCL1"/>
    <property type="match status" value="1"/>
</dbReference>
<evidence type="ECO:0000256" key="4">
    <source>
        <dbReference type="ARBA" id="ARBA00022989"/>
    </source>
</evidence>
<evidence type="ECO:0000256" key="3">
    <source>
        <dbReference type="ARBA" id="ARBA00022692"/>
    </source>
</evidence>
<comment type="similarity">
    <text evidence="2">Belongs to the CCC1 family.</text>
</comment>
<dbReference type="GO" id="GO:0030026">
    <property type="term" value="P:intracellular manganese ion homeostasis"/>
    <property type="evidence" value="ECO:0007669"/>
    <property type="project" value="InterPro"/>
</dbReference>
<evidence type="ECO:0000256" key="5">
    <source>
        <dbReference type="ARBA" id="ARBA00023136"/>
    </source>
</evidence>
<organism evidence="8">
    <name type="scientific">Phaeocystis antarctica</name>
    <dbReference type="NCBI Taxonomy" id="33657"/>
    <lineage>
        <taxon>Eukaryota</taxon>
        <taxon>Haptista</taxon>
        <taxon>Haptophyta</taxon>
        <taxon>Prymnesiophyceae</taxon>
        <taxon>Phaeocystales</taxon>
        <taxon>Phaeocystaceae</taxon>
        <taxon>Phaeocystis</taxon>
    </lineage>
</organism>